<dbReference type="Gene3D" id="3.30.505.50">
    <property type="entry name" value="Sigma 54 modulation/S30EA ribosomal protein, C-terminal domain"/>
    <property type="match status" value="2"/>
</dbReference>
<dbReference type="Gene3D" id="3.30.160.100">
    <property type="entry name" value="Ribosome hibernation promotion factor-like"/>
    <property type="match status" value="1"/>
</dbReference>
<dbReference type="EMBL" id="LT629701">
    <property type="protein sequence ID" value="SDM35674.1"/>
    <property type="molecule type" value="Genomic_DNA"/>
</dbReference>
<gene>
    <name evidence="3" type="ORF">SAMN04489726_1224</name>
</gene>
<keyword evidence="1" id="KW-0810">Translation regulation</keyword>
<dbReference type="InterPro" id="IPR032528">
    <property type="entry name" value="Ribosom_S30AE_C"/>
</dbReference>
<dbReference type="RefSeq" id="WP_030432432.1">
    <property type="nucleotide sequence ID" value="NZ_JOEF01000026.1"/>
</dbReference>
<dbReference type="PANTHER" id="PTHR33231:SF1">
    <property type="entry name" value="30S RIBOSOMAL PROTEIN"/>
    <property type="match status" value="1"/>
</dbReference>
<dbReference type="GO" id="GO:0045900">
    <property type="term" value="P:negative regulation of translational elongation"/>
    <property type="evidence" value="ECO:0007669"/>
    <property type="project" value="TreeGrafter"/>
</dbReference>
<evidence type="ECO:0000313" key="4">
    <source>
        <dbReference type="Proteomes" id="UP000183376"/>
    </source>
</evidence>
<dbReference type="eggNOG" id="COG1544">
    <property type="taxonomic scope" value="Bacteria"/>
</dbReference>
<dbReference type="OrthoDB" id="3825664at2"/>
<dbReference type="Pfam" id="PF02482">
    <property type="entry name" value="Ribosomal_S30AE"/>
    <property type="match status" value="1"/>
</dbReference>
<dbReference type="GO" id="GO:0043024">
    <property type="term" value="F:ribosomal small subunit binding"/>
    <property type="evidence" value="ECO:0007669"/>
    <property type="project" value="TreeGrafter"/>
</dbReference>
<dbReference type="InterPro" id="IPR003489">
    <property type="entry name" value="RHF/RaiA"/>
</dbReference>
<evidence type="ECO:0000256" key="1">
    <source>
        <dbReference type="ARBA" id="ARBA00022845"/>
    </source>
</evidence>
<dbReference type="SUPFAM" id="SSF69754">
    <property type="entry name" value="Ribosome binding protein Y (YfiA homologue)"/>
    <property type="match status" value="1"/>
</dbReference>
<proteinExistence type="predicted"/>
<accession>A0A1G9SJK4</accession>
<protein>
    <submittedName>
        <fullName evidence="3">Sigma 54 modulation protein / S30EA ribosomal protein</fullName>
    </submittedName>
</protein>
<sequence length="230" mass="25484">MRTVAHSALPEAELSTAGAVPLGADEYARKRLAGLARVAPAPVDRVRVRLSRATGSGDRSAVVKAALHISGRVIRAHVAAPTFREAVDRMRDVLHHRLSVLGSLRTDPPRRRAEHRPVRVHRAPADRDLVRRKTYAPEPMSITDARTDMGLLDHDFYLFVDRETGRDTVITHDDHAVLDAAVAPVLPLVHAIERLDLSNEPFVFFVDVDTGRGSLVYLRYDGHYGLISPH</sequence>
<evidence type="ECO:0000313" key="3">
    <source>
        <dbReference type="EMBL" id="SDM35674.1"/>
    </source>
</evidence>
<dbReference type="GO" id="GO:0022627">
    <property type="term" value="C:cytosolic small ribosomal subunit"/>
    <property type="evidence" value="ECO:0007669"/>
    <property type="project" value="TreeGrafter"/>
</dbReference>
<keyword evidence="4" id="KW-1185">Reference proteome</keyword>
<name>A0A1G9SJK4_ALLAB</name>
<organism evidence="3 4">
    <name type="scientific">Allokutzneria albata</name>
    <name type="common">Kibdelosporangium albatum</name>
    <dbReference type="NCBI Taxonomy" id="211114"/>
    <lineage>
        <taxon>Bacteria</taxon>
        <taxon>Bacillati</taxon>
        <taxon>Actinomycetota</taxon>
        <taxon>Actinomycetes</taxon>
        <taxon>Pseudonocardiales</taxon>
        <taxon>Pseudonocardiaceae</taxon>
        <taxon>Allokutzneria</taxon>
    </lineage>
</organism>
<keyword evidence="3" id="KW-0687">Ribonucleoprotein</keyword>
<dbReference type="Pfam" id="PF16321">
    <property type="entry name" value="Ribosom_S30AE_C"/>
    <property type="match status" value="2"/>
</dbReference>
<reference evidence="3 4" key="1">
    <citation type="submission" date="2016-10" db="EMBL/GenBank/DDBJ databases">
        <authorList>
            <person name="de Groot N.N."/>
        </authorList>
    </citation>
    <scope>NUCLEOTIDE SEQUENCE [LARGE SCALE GENOMIC DNA]</scope>
    <source>
        <strain evidence="3 4">DSM 44149</strain>
    </source>
</reference>
<dbReference type="PANTHER" id="PTHR33231">
    <property type="entry name" value="30S RIBOSOMAL PROTEIN"/>
    <property type="match status" value="1"/>
</dbReference>
<feature type="domain" description="Sigma 54 modulation/S30EA ribosomal protein C-terminal" evidence="2">
    <location>
        <begin position="190"/>
        <end position="226"/>
    </location>
</feature>
<feature type="domain" description="Sigma 54 modulation/S30EA ribosomal protein C-terminal" evidence="2">
    <location>
        <begin position="127"/>
        <end position="170"/>
    </location>
</feature>
<dbReference type="STRING" id="211114.SAMN04489726_1224"/>
<dbReference type="AlphaFoldDB" id="A0A1G9SJK4"/>
<evidence type="ECO:0000259" key="2">
    <source>
        <dbReference type="Pfam" id="PF16321"/>
    </source>
</evidence>
<dbReference type="InterPro" id="IPR038416">
    <property type="entry name" value="Ribosom_S30AE_C_sf"/>
</dbReference>
<dbReference type="InterPro" id="IPR036567">
    <property type="entry name" value="RHF-like"/>
</dbReference>
<dbReference type="InterPro" id="IPR050574">
    <property type="entry name" value="HPF/YfiA_ribosome-assoc"/>
</dbReference>
<dbReference type="Proteomes" id="UP000183376">
    <property type="component" value="Chromosome I"/>
</dbReference>
<keyword evidence="3" id="KW-0689">Ribosomal protein</keyword>